<dbReference type="NCBIfam" id="NF033889">
    <property type="entry name" value="termin_lrg_T7"/>
    <property type="match status" value="1"/>
</dbReference>
<dbReference type="InterPro" id="IPR027417">
    <property type="entry name" value="P-loop_NTPase"/>
</dbReference>
<accession>A0A5Q2F0S8</accession>
<keyword evidence="4" id="KW-1185">Reference proteome</keyword>
<dbReference type="Gene3D" id="3.40.50.300">
    <property type="entry name" value="P-loop containing nucleotide triphosphate hydrolases"/>
    <property type="match status" value="1"/>
</dbReference>
<dbReference type="Gene3D" id="3.30.420.240">
    <property type="match status" value="1"/>
</dbReference>
<dbReference type="Proteomes" id="UP000355363">
    <property type="component" value="Segment"/>
</dbReference>
<feature type="compositionally biased region" description="Basic residues" evidence="1">
    <location>
        <begin position="594"/>
        <end position="604"/>
    </location>
</feature>
<dbReference type="InterPro" id="IPR047987">
    <property type="entry name" value="Gp19-like_virus"/>
</dbReference>
<gene>
    <name evidence="3" type="ORF">MA2_32</name>
</gene>
<dbReference type="Pfam" id="PF22530">
    <property type="entry name" value="Terminase-T7_RNaseH-like"/>
    <property type="match status" value="1"/>
</dbReference>
<dbReference type="EMBL" id="MN271656">
    <property type="protein sequence ID" value="QGF19690.1"/>
    <property type="molecule type" value="Genomic_DNA"/>
</dbReference>
<dbReference type="InterPro" id="IPR054762">
    <property type="entry name" value="Gp19_RNaseH-like"/>
</dbReference>
<organism evidence="3 4">
    <name type="scientific">Pectobacterium phage MA2</name>
    <dbReference type="NCBI Taxonomy" id="2608298"/>
    <lineage>
        <taxon>Viruses</taxon>
        <taxon>Duplodnaviria</taxon>
        <taxon>Heunggongvirae</taxon>
        <taxon>Uroviricota</taxon>
        <taxon>Caudoviricetes</taxon>
        <taxon>Autographivirales</taxon>
        <taxon>Autoscriptoviridae</taxon>
        <taxon>Corkvirinae</taxon>
        <taxon>Kotilavirus</taxon>
        <taxon>Kotilavirus MA2</taxon>
    </lineage>
</organism>
<feature type="region of interest" description="Disordered" evidence="1">
    <location>
        <begin position="573"/>
        <end position="604"/>
    </location>
</feature>
<feature type="domain" description="Terminase large subunit ribonuclease H-like" evidence="2">
    <location>
        <begin position="392"/>
        <end position="500"/>
    </location>
</feature>
<evidence type="ECO:0000313" key="3">
    <source>
        <dbReference type="EMBL" id="QGF19690.1"/>
    </source>
</evidence>
<proteinExistence type="predicted"/>
<sequence length="604" mass="67916">MQERKLHRLGLVAQSIAAWADRPATMPKDLREEYGFMMQSIFAEFEDFADLGMRFLGYTLTPMQRDIARYMQYGPRQSMVAAQRGEAKSTLAALFAVWRIIQNWNEWVLIVSGGETQASEVALLVIQLIERWGILCYLRPDRSRGDRTSYEHYDIHCDLREVSKSPSVACVGITAQLQGKRATLLIPDDIETTNNSLTATNREILLLRSKEFGAICVDGKILYLGTPQTKDSIYRTLVNRGYEMRIWPGRIPTLEEEQRYGATLAPYILALIEQGAARTGYGVDGTRGEPADPVRYDENLCVEKELEFGPEGYQLQYMLDTTLSDAMRTRIKLSDAIVAALGTDAAPDVMYYAAAPQHRVQSLPDCIKQEVMYNVAGIGALLLPYQHKLMVVDPAGNGGDEVAFAVGGALNSYIHLFAVGGLQGGLSEENCNTLIDYCEEFGVTDVVMEANMGHGTASMLLLNALAKRKITNIGVRDIYAKGQKERRIIDTLGPVFRRHKFVIHERAIELDTEYLAQYSRDKRNLYSVLFQLNGITYDRGSLAKDDRADAVAHMVNELKGYLSADEEKEAEKLQNKRAQEFLSNPMGYSQERRRPVRGTRSRLR</sequence>
<name>A0A5Q2F0S8_9CAUD</name>
<evidence type="ECO:0000256" key="1">
    <source>
        <dbReference type="SAM" id="MobiDB-lite"/>
    </source>
</evidence>
<reference evidence="3 4" key="1">
    <citation type="submission" date="2019-08" db="EMBL/GenBank/DDBJ databases">
        <title>Phage-based cocktail containing Podoviridae and Myoviridae bacteriophages inhibit growth of Pectobacterium spp. under in vitro and in vivo conditions.</title>
        <authorList>
            <person name="Zaczek-Moczydlowska M."/>
            <person name="Young G.K."/>
            <person name="Trudgett J."/>
            <person name="Fleming C.C."/>
            <person name="Campbell K."/>
            <person name="OHanlon R."/>
        </authorList>
    </citation>
    <scope>NUCLEOTIDE SEQUENCE [LARGE SCALE GENOMIC DNA]</scope>
</reference>
<evidence type="ECO:0000259" key="2">
    <source>
        <dbReference type="Pfam" id="PF22530"/>
    </source>
</evidence>
<evidence type="ECO:0000313" key="4">
    <source>
        <dbReference type="Proteomes" id="UP000355363"/>
    </source>
</evidence>
<protein>
    <submittedName>
        <fullName evidence="3">Putative DNA maturase B</fullName>
    </submittedName>
</protein>